<name>A0A6C0AKT3_9ZZZZ</name>
<reference evidence="1" key="1">
    <citation type="journal article" date="2020" name="Nature">
        <title>Giant virus diversity and host interactions through global metagenomics.</title>
        <authorList>
            <person name="Schulz F."/>
            <person name="Roux S."/>
            <person name="Paez-Espino D."/>
            <person name="Jungbluth S."/>
            <person name="Walsh D.A."/>
            <person name="Denef V.J."/>
            <person name="McMahon K.D."/>
            <person name="Konstantinidis K.T."/>
            <person name="Eloe-Fadrosh E.A."/>
            <person name="Kyrpides N.C."/>
            <person name="Woyke T."/>
        </authorList>
    </citation>
    <scope>NUCLEOTIDE SEQUENCE</scope>
    <source>
        <strain evidence="1">GVMAG-S-1039698-54</strain>
    </source>
</reference>
<proteinExistence type="predicted"/>
<organism evidence="1">
    <name type="scientific">viral metagenome</name>
    <dbReference type="NCBI Taxonomy" id="1070528"/>
    <lineage>
        <taxon>unclassified sequences</taxon>
        <taxon>metagenomes</taxon>
        <taxon>organismal metagenomes</taxon>
    </lineage>
</organism>
<protein>
    <submittedName>
        <fullName evidence="1">Uncharacterized protein</fullName>
    </submittedName>
</protein>
<evidence type="ECO:0000313" key="1">
    <source>
        <dbReference type="EMBL" id="QHS80083.1"/>
    </source>
</evidence>
<sequence length="239" mass="28011">MAKYNNETYGMSFEKFLCDIHNVQNTIEPCRCQTEFIDKLYKSNISELLEKNNILIVEHQGKDNGDVDFKINLDNRPATLSAKTTMGKHGKICPQGGQPTYKSFDRKRNLTTKTANLDRQKANCIRFEWLKNNIHSYLNEMQARTFCCDCLLYLNNCKKNPQAILVKNKKYDFTKMKITYSRPNYEEKPHKKKPAPATTEFSTTIYAIIDGKTEQIGEFQFHKSSRQQVKFRFYSKLFH</sequence>
<accession>A0A6C0AKT3</accession>
<dbReference type="AlphaFoldDB" id="A0A6C0AKT3"/>
<dbReference type="EMBL" id="MN740675">
    <property type="protein sequence ID" value="QHS80083.1"/>
    <property type="molecule type" value="Genomic_DNA"/>
</dbReference>